<organism evidence="3 4">
    <name type="scientific">Microbacterium telephonicum</name>
    <dbReference type="NCBI Taxonomy" id="1714841"/>
    <lineage>
        <taxon>Bacteria</taxon>
        <taxon>Bacillati</taxon>
        <taxon>Actinomycetota</taxon>
        <taxon>Actinomycetes</taxon>
        <taxon>Micrococcales</taxon>
        <taxon>Microbacteriaceae</taxon>
        <taxon>Microbacterium</taxon>
    </lineage>
</organism>
<dbReference type="InterPro" id="IPR016181">
    <property type="entry name" value="Acyl_CoA_acyltransferase"/>
</dbReference>
<accession>A0A498C8B7</accession>
<feature type="compositionally biased region" description="Basic and acidic residues" evidence="1">
    <location>
        <begin position="128"/>
        <end position="137"/>
    </location>
</feature>
<dbReference type="PROSITE" id="PS51729">
    <property type="entry name" value="GNAT_YJDJ"/>
    <property type="match status" value="1"/>
</dbReference>
<dbReference type="AlphaFoldDB" id="A0A498C8B7"/>
<comment type="caution">
    <text evidence="3">The sequence shown here is derived from an EMBL/GenBank/DDBJ whole genome shotgun (WGS) entry which is preliminary data.</text>
</comment>
<dbReference type="PANTHER" id="PTHR31435">
    <property type="entry name" value="PROTEIN NATD1"/>
    <property type="match status" value="1"/>
</dbReference>
<dbReference type="Proteomes" id="UP000273158">
    <property type="component" value="Unassembled WGS sequence"/>
</dbReference>
<feature type="domain" description="N-acetyltransferase" evidence="2">
    <location>
        <begin position="17"/>
        <end position="106"/>
    </location>
</feature>
<dbReference type="EMBL" id="RCDB01000001">
    <property type="protein sequence ID" value="RLK52354.1"/>
    <property type="molecule type" value="Genomic_DNA"/>
</dbReference>
<sequence length="137" mass="14176">MTEPATVPETASEPSVTRNAEKSRYEIHLGDVSAGFTTFEPDDHGRLVFAHTVIDPAFGGRGLGTTLVAAAMADAAERGDIVVPECPFVVRYLENTDVPGLAVVWRQTADAAGSDAVDGSGDEAGGGRADRSGDASE</sequence>
<evidence type="ECO:0000259" key="2">
    <source>
        <dbReference type="PROSITE" id="PS51729"/>
    </source>
</evidence>
<protein>
    <recommendedName>
        <fullName evidence="2">N-acetyltransferase domain-containing protein</fullName>
    </recommendedName>
</protein>
<reference evidence="3 4" key="1">
    <citation type="journal article" date="2015" name="Stand. Genomic Sci.">
        <title>Genomic Encyclopedia of Bacterial and Archaeal Type Strains, Phase III: the genomes of soil and plant-associated and newly described type strains.</title>
        <authorList>
            <person name="Whitman W.B."/>
            <person name="Woyke T."/>
            <person name="Klenk H.P."/>
            <person name="Zhou Y."/>
            <person name="Lilburn T.G."/>
            <person name="Beck B.J."/>
            <person name="De Vos P."/>
            <person name="Vandamme P."/>
            <person name="Eisen J.A."/>
            <person name="Garrity G."/>
            <person name="Hugenholtz P."/>
            <person name="Kyrpides N.C."/>
        </authorList>
    </citation>
    <scope>NUCLEOTIDE SEQUENCE [LARGE SCALE GENOMIC DNA]</scope>
    <source>
        <strain evidence="3 4">S2T63</strain>
    </source>
</reference>
<dbReference type="InterPro" id="IPR031165">
    <property type="entry name" value="GNAT_YJDJ"/>
</dbReference>
<keyword evidence="4" id="KW-1185">Reference proteome</keyword>
<gene>
    <name evidence="3" type="ORF">C7474_0288</name>
</gene>
<dbReference type="InterPro" id="IPR045057">
    <property type="entry name" value="Gcn5-rel_NAT"/>
</dbReference>
<dbReference type="RefSeq" id="WP_241965043.1">
    <property type="nucleotide sequence ID" value="NZ_RCDB01000001.1"/>
</dbReference>
<evidence type="ECO:0000313" key="4">
    <source>
        <dbReference type="Proteomes" id="UP000273158"/>
    </source>
</evidence>
<name>A0A498C8B7_9MICO</name>
<evidence type="ECO:0000256" key="1">
    <source>
        <dbReference type="SAM" id="MobiDB-lite"/>
    </source>
</evidence>
<dbReference type="Gene3D" id="3.40.630.30">
    <property type="match status" value="1"/>
</dbReference>
<feature type="region of interest" description="Disordered" evidence="1">
    <location>
        <begin position="112"/>
        <end position="137"/>
    </location>
</feature>
<dbReference type="SUPFAM" id="SSF55729">
    <property type="entry name" value="Acyl-CoA N-acyltransferases (Nat)"/>
    <property type="match status" value="1"/>
</dbReference>
<evidence type="ECO:0000313" key="3">
    <source>
        <dbReference type="EMBL" id="RLK52354.1"/>
    </source>
</evidence>
<dbReference type="Pfam" id="PF14542">
    <property type="entry name" value="Acetyltransf_CG"/>
    <property type="match status" value="1"/>
</dbReference>
<proteinExistence type="predicted"/>
<dbReference type="PANTHER" id="PTHR31435:SF10">
    <property type="entry name" value="BSR4717 PROTEIN"/>
    <property type="match status" value="1"/>
</dbReference>
<feature type="region of interest" description="Disordered" evidence="1">
    <location>
        <begin position="1"/>
        <end position="21"/>
    </location>
</feature>